<dbReference type="PANTHER" id="PTHR30193">
    <property type="entry name" value="ABC TRANSPORTER PERMEASE PROTEIN"/>
    <property type="match status" value="1"/>
</dbReference>
<keyword evidence="3" id="KW-1003">Cell membrane</keyword>
<keyword evidence="4 7" id="KW-0812">Transmembrane</keyword>
<evidence type="ECO:0000256" key="2">
    <source>
        <dbReference type="ARBA" id="ARBA00022448"/>
    </source>
</evidence>
<dbReference type="InterPro" id="IPR035906">
    <property type="entry name" value="MetI-like_sf"/>
</dbReference>
<keyword evidence="10" id="KW-1185">Reference proteome</keyword>
<proteinExistence type="inferred from homology"/>
<protein>
    <submittedName>
        <fullName evidence="9">Sugar ABC transporter permease</fullName>
    </submittedName>
</protein>
<dbReference type="PROSITE" id="PS50928">
    <property type="entry name" value="ABC_TM1"/>
    <property type="match status" value="1"/>
</dbReference>
<dbReference type="RefSeq" id="WP_373293799.1">
    <property type="nucleotide sequence ID" value="NZ_BMKR01000003.1"/>
</dbReference>
<dbReference type="InterPro" id="IPR000515">
    <property type="entry name" value="MetI-like"/>
</dbReference>
<feature type="domain" description="ABC transmembrane type-1" evidence="8">
    <location>
        <begin position="97"/>
        <end position="315"/>
    </location>
</feature>
<evidence type="ECO:0000256" key="4">
    <source>
        <dbReference type="ARBA" id="ARBA00022692"/>
    </source>
</evidence>
<dbReference type="InterPro" id="IPR051393">
    <property type="entry name" value="ABC_transporter_permease"/>
</dbReference>
<feature type="transmembrane region" description="Helical" evidence="7">
    <location>
        <begin position="101"/>
        <end position="122"/>
    </location>
</feature>
<dbReference type="SUPFAM" id="SSF161098">
    <property type="entry name" value="MetI-like"/>
    <property type="match status" value="1"/>
</dbReference>
<organism evidence="9 10">
    <name type="scientific">Paenibacillus albidus</name>
    <dbReference type="NCBI Taxonomy" id="2041023"/>
    <lineage>
        <taxon>Bacteria</taxon>
        <taxon>Bacillati</taxon>
        <taxon>Bacillota</taxon>
        <taxon>Bacilli</taxon>
        <taxon>Bacillales</taxon>
        <taxon>Paenibacillaceae</taxon>
        <taxon>Paenibacillus</taxon>
    </lineage>
</organism>
<evidence type="ECO:0000313" key="9">
    <source>
        <dbReference type="EMBL" id="GGF66545.1"/>
    </source>
</evidence>
<evidence type="ECO:0000256" key="6">
    <source>
        <dbReference type="ARBA" id="ARBA00023136"/>
    </source>
</evidence>
<dbReference type="GO" id="GO:0055085">
    <property type="term" value="P:transmembrane transport"/>
    <property type="evidence" value="ECO:0007669"/>
    <property type="project" value="InterPro"/>
</dbReference>
<reference evidence="9" key="1">
    <citation type="journal article" date="2014" name="Int. J. Syst. Evol. Microbiol.">
        <title>Complete genome sequence of Corynebacterium casei LMG S-19264T (=DSM 44701T), isolated from a smear-ripened cheese.</title>
        <authorList>
            <consortium name="US DOE Joint Genome Institute (JGI-PGF)"/>
            <person name="Walter F."/>
            <person name="Albersmeier A."/>
            <person name="Kalinowski J."/>
            <person name="Ruckert C."/>
        </authorList>
    </citation>
    <scope>NUCLEOTIDE SEQUENCE</scope>
    <source>
        <strain evidence="9">CGMCC 1.16134</strain>
    </source>
</reference>
<feature type="transmembrane region" description="Helical" evidence="7">
    <location>
        <begin position="142"/>
        <end position="164"/>
    </location>
</feature>
<dbReference type="Pfam" id="PF00528">
    <property type="entry name" value="BPD_transp_1"/>
    <property type="match status" value="1"/>
</dbReference>
<accession>A0A917C3N6</accession>
<evidence type="ECO:0000256" key="1">
    <source>
        <dbReference type="ARBA" id="ARBA00004651"/>
    </source>
</evidence>
<feature type="transmembrane region" description="Helical" evidence="7">
    <location>
        <begin position="268"/>
        <end position="289"/>
    </location>
</feature>
<comment type="subcellular location">
    <subcellularLocation>
        <location evidence="1 7">Cell membrane</location>
        <topology evidence="1 7">Multi-pass membrane protein</topology>
    </subcellularLocation>
</comment>
<evidence type="ECO:0000256" key="7">
    <source>
        <dbReference type="RuleBase" id="RU363032"/>
    </source>
</evidence>
<feature type="transmembrane region" description="Helical" evidence="7">
    <location>
        <begin position="37"/>
        <end position="63"/>
    </location>
</feature>
<feature type="transmembrane region" description="Helical" evidence="7">
    <location>
        <begin position="232"/>
        <end position="256"/>
    </location>
</feature>
<evidence type="ECO:0000259" key="8">
    <source>
        <dbReference type="PROSITE" id="PS50928"/>
    </source>
</evidence>
<keyword evidence="2 7" id="KW-0813">Transport</keyword>
<name>A0A917C3N6_9BACL</name>
<sequence>MKAGEKGNTALAERGVPNPVGKVKKPTVLKHLLKHKVLLLMLLPGVLFLLINNYLPMFGIIIAFKNINYVDGILGSPWVGLDNFTFLFATEDAWIITRNTVLYNFVFIVLNLVIAVAIAIALNELRNKLAAKFYQSVMFFPYFLSMVVVSYLVFAFLNVEYGFINKGVLAMFGLNELNWYSEPKYWPFILPLINLWKGVGYGCVIYLAAIIGIDNEYYEAALIDGASKWKQIIHITVPLIRPVIIITTILAIGGIFRSDFGLFYQTTLNSGALYPTTLVIDTYVYNALINMGNLGMSAAAGLYQSVVGFFLVLGSNWIVRKVDKDQAVF</sequence>
<dbReference type="Gene3D" id="1.10.3720.10">
    <property type="entry name" value="MetI-like"/>
    <property type="match status" value="1"/>
</dbReference>
<evidence type="ECO:0000313" key="10">
    <source>
        <dbReference type="Proteomes" id="UP000637643"/>
    </source>
</evidence>
<evidence type="ECO:0000256" key="3">
    <source>
        <dbReference type="ARBA" id="ARBA00022475"/>
    </source>
</evidence>
<comment type="caution">
    <text evidence="9">The sequence shown here is derived from an EMBL/GenBank/DDBJ whole genome shotgun (WGS) entry which is preliminary data.</text>
</comment>
<dbReference type="GO" id="GO:0005886">
    <property type="term" value="C:plasma membrane"/>
    <property type="evidence" value="ECO:0007669"/>
    <property type="project" value="UniProtKB-SubCell"/>
</dbReference>
<dbReference type="PANTHER" id="PTHR30193:SF44">
    <property type="entry name" value="LACTOSE TRANSPORT SYSTEM PERMEASE PROTEIN LACF"/>
    <property type="match status" value="1"/>
</dbReference>
<keyword evidence="6 7" id="KW-0472">Membrane</keyword>
<reference evidence="9" key="2">
    <citation type="submission" date="2020-09" db="EMBL/GenBank/DDBJ databases">
        <authorList>
            <person name="Sun Q."/>
            <person name="Zhou Y."/>
        </authorList>
    </citation>
    <scope>NUCLEOTIDE SEQUENCE</scope>
    <source>
        <strain evidence="9">CGMCC 1.16134</strain>
    </source>
</reference>
<gene>
    <name evidence="9" type="ORF">GCM10010912_09410</name>
</gene>
<evidence type="ECO:0000256" key="5">
    <source>
        <dbReference type="ARBA" id="ARBA00022989"/>
    </source>
</evidence>
<dbReference type="CDD" id="cd06261">
    <property type="entry name" value="TM_PBP2"/>
    <property type="match status" value="1"/>
</dbReference>
<feature type="transmembrane region" description="Helical" evidence="7">
    <location>
        <begin position="185"/>
        <end position="212"/>
    </location>
</feature>
<keyword evidence="5 7" id="KW-1133">Transmembrane helix</keyword>
<dbReference type="EMBL" id="BMKR01000003">
    <property type="protein sequence ID" value="GGF66545.1"/>
    <property type="molecule type" value="Genomic_DNA"/>
</dbReference>
<feature type="transmembrane region" description="Helical" evidence="7">
    <location>
        <begin position="301"/>
        <end position="319"/>
    </location>
</feature>
<dbReference type="AlphaFoldDB" id="A0A917C3N6"/>
<dbReference type="Proteomes" id="UP000637643">
    <property type="component" value="Unassembled WGS sequence"/>
</dbReference>
<comment type="similarity">
    <text evidence="7">Belongs to the binding-protein-dependent transport system permease family.</text>
</comment>